<dbReference type="HOGENOM" id="CLU_958466_0_0_2"/>
<dbReference type="OrthoDB" id="50519at2157"/>
<dbReference type="Proteomes" id="UP000001901">
    <property type="component" value="Chromosome"/>
</dbReference>
<dbReference type="eggNOG" id="arCOG04912">
    <property type="taxonomic scope" value="Archaea"/>
</dbReference>
<evidence type="ECO:0000313" key="1">
    <source>
        <dbReference type="EMBL" id="ADB58161.1"/>
    </source>
</evidence>
<gene>
    <name evidence="1" type="ordered locus">Arcpr_1102</name>
</gene>
<organism evidence="1 2">
    <name type="scientific">Archaeoglobus profundus (strain DSM 5631 / JCM 9629 / NBRC 100127 / Av18)</name>
    <dbReference type="NCBI Taxonomy" id="572546"/>
    <lineage>
        <taxon>Archaea</taxon>
        <taxon>Methanobacteriati</taxon>
        <taxon>Methanobacteriota</taxon>
        <taxon>Archaeoglobi</taxon>
        <taxon>Archaeoglobales</taxon>
        <taxon>Archaeoglobaceae</taxon>
        <taxon>Archaeoglobus</taxon>
    </lineage>
</organism>
<protein>
    <submittedName>
        <fullName evidence="1">Uncharacterized protein</fullName>
    </submittedName>
</protein>
<sequence>MAKAHERKSARILAFILALIMVASALVYAFRNPSKPEEREIKFDMGKDWSDWIRYLPNNTGYIVYFNYTEKNETLKKFIYNRTLDSINPYVFRDFRPTINYFRSLLIFDYYNYLIDLNYSKVYFAYKQKDVYKNYTLKTGVAAGRLYTAVDETHPVILAYPSYAKAVIDTITGNLTSFTEDYGNYTSRINGSFSYAFILAGDTAKQVIMDNGTPIADFYFEGYRMNGSVYEKVVGIHFLKYYFFVKTNKTVNETAYYYYENYDDGFSIAVMGSYNFTNLTQLMPEMRTVIIKFGNETG</sequence>
<proteinExistence type="predicted"/>
<dbReference type="GeneID" id="8739781"/>
<accession>D2RDG7</accession>
<keyword evidence="2" id="KW-1185">Reference proteome</keyword>
<dbReference type="PaxDb" id="572546-Arcpr_1102"/>
<reference evidence="1 2" key="1">
    <citation type="journal article" date="2010" name="Stand. Genomic Sci.">
        <title>Complete genome sequence of Archaeoglobus profundus type strain (AV18).</title>
        <authorList>
            <person name="von Jan M."/>
            <person name="Lapidus A."/>
            <person name="Del Rio T.G."/>
            <person name="Copeland A."/>
            <person name="Tice H."/>
            <person name="Cheng J.F."/>
            <person name="Lucas S."/>
            <person name="Chen F."/>
            <person name="Nolan M."/>
            <person name="Goodwin L."/>
            <person name="Han C."/>
            <person name="Pitluck S."/>
            <person name="Liolios K."/>
            <person name="Ivanova N."/>
            <person name="Mavromatis K."/>
            <person name="Ovchinnikova G."/>
            <person name="Chertkov O."/>
            <person name="Pati A."/>
            <person name="Chen A."/>
            <person name="Palaniappan K."/>
            <person name="Land M."/>
            <person name="Hauser L."/>
            <person name="Chang Y.J."/>
            <person name="Jeffries C.D."/>
            <person name="Saunders E."/>
            <person name="Brettin T."/>
            <person name="Detter J.C."/>
            <person name="Chain P."/>
            <person name="Eichinger K."/>
            <person name="Huber H."/>
            <person name="Spring S."/>
            <person name="Rohde M."/>
            <person name="Goker M."/>
            <person name="Wirth R."/>
            <person name="Woyke T."/>
            <person name="Bristow J."/>
            <person name="Eisen J.A."/>
            <person name="Markowitz V."/>
            <person name="Hugenholtz P."/>
            <person name="Kyrpides N.C."/>
            <person name="Klenk H.P."/>
        </authorList>
    </citation>
    <scope>NUCLEOTIDE SEQUENCE [LARGE SCALE GENOMIC DNA]</scope>
    <source>
        <strain evidence="2">DSM 5631 / JCM 9629 / NBRC 100127 / Av18</strain>
    </source>
</reference>
<dbReference type="EMBL" id="CP001857">
    <property type="protein sequence ID" value="ADB58161.1"/>
    <property type="molecule type" value="Genomic_DNA"/>
</dbReference>
<dbReference type="AlphaFoldDB" id="D2RDG7"/>
<dbReference type="RefSeq" id="WP_012940497.1">
    <property type="nucleotide sequence ID" value="NC_013741.1"/>
</dbReference>
<dbReference type="KEGG" id="apo:Arcpr_1102"/>
<dbReference type="STRING" id="572546.Arcpr_1102"/>
<evidence type="ECO:0000313" key="2">
    <source>
        <dbReference type="Proteomes" id="UP000001901"/>
    </source>
</evidence>
<name>D2RDG7_ARCPA</name>